<evidence type="ECO:0000256" key="3">
    <source>
        <dbReference type="RuleBase" id="RU000363"/>
    </source>
</evidence>
<dbReference type="PANTHER" id="PTHR44196">
    <property type="entry name" value="DEHYDROGENASE/REDUCTASE SDR FAMILY MEMBER 7B"/>
    <property type="match status" value="1"/>
</dbReference>
<dbReference type="PRINTS" id="PR00080">
    <property type="entry name" value="SDRFAMILY"/>
</dbReference>
<gene>
    <name evidence="4" type="ORF">LZC94_28590</name>
</gene>
<dbReference type="Pfam" id="PF00106">
    <property type="entry name" value="adh_short"/>
    <property type="match status" value="1"/>
</dbReference>
<dbReference type="PRINTS" id="PR00081">
    <property type="entry name" value="GDHRDH"/>
</dbReference>
<evidence type="ECO:0000256" key="2">
    <source>
        <dbReference type="ARBA" id="ARBA00023002"/>
    </source>
</evidence>
<dbReference type="RefSeq" id="WP_394821423.1">
    <property type="nucleotide sequence ID" value="NZ_CP089984.1"/>
</dbReference>
<dbReference type="InterPro" id="IPR002347">
    <property type="entry name" value="SDR_fam"/>
</dbReference>
<sequence>MGWIARTSSTLTLAALRAIRWRGNAGSSRYDFRDKVVVITGGSRGLGVEMARIWAAEGAKVAFCARDEQSVRRAEEELRRAGHEAMGYACDVGRQLDLDQFMRAVVHQWGGIDVLVNNAGVIQTGPAKCMTLSDFRTAMDTHFWGPLYAIFAALPAMRSRGGGRIVNISSIGGLVSVPHLLPYSATKFALTGLSTGLRTELAREGIAVTTVFPGLMRTGSPRNAWFKGQHRAEYAWFSISDSLPGITLNARRAARKIVEGCRRGDARLVLGLPAKLLAKVHGLFPAITAGLLTQVNRLLPEPGGVGTQAIRGADSASRWSPSWLTALSQRAEVRNYES</sequence>
<keyword evidence="2" id="KW-0560">Oxidoreductase</keyword>
<dbReference type="InterPro" id="IPR036291">
    <property type="entry name" value="NAD(P)-bd_dom_sf"/>
</dbReference>
<dbReference type="PANTHER" id="PTHR44196:SF1">
    <property type="entry name" value="DEHYDROGENASE_REDUCTASE SDR FAMILY MEMBER 7B"/>
    <property type="match status" value="1"/>
</dbReference>
<evidence type="ECO:0000313" key="5">
    <source>
        <dbReference type="Proteomes" id="UP001370348"/>
    </source>
</evidence>
<comment type="similarity">
    <text evidence="1 3">Belongs to the short-chain dehydrogenases/reductases (SDR) family.</text>
</comment>
<accession>A0ABZ2LRL2</accession>
<dbReference type="SUPFAM" id="SSF51735">
    <property type="entry name" value="NAD(P)-binding Rossmann-fold domains"/>
    <property type="match status" value="1"/>
</dbReference>
<dbReference type="Gene3D" id="3.40.50.720">
    <property type="entry name" value="NAD(P)-binding Rossmann-like Domain"/>
    <property type="match status" value="1"/>
</dbReference>
<dbReference type="EMBL" id="CP089984">
    <property type="protein sequence ID" value="WXB11805.1"/>
    <property type="molecule type" value="Genomic_DNA"/>
</dbReference>
<keyword evidence="5" id="KW-1185">Reference proteome</keyword>
<reference evidence="4 5" key="1">
    <citation type="submission" date="2021-12" db="EMBL/GenBank/DDBJ databases">
        <title>Discovery of the Pendulisporaceae a myxobacterial family with distinct sporulation behavior and unique specialized metabolism.</title>
        <authorList>
            <person name="Garcia R."/>
            <person name="Popoff A."/>
            <person name="Bader C.D."/>
            <person name="Loehr J."/>
            <person name="Walesch S."/>
            <person name="Walt C."/>
            <person name="Boldt J."/>
            <person name="Bunk B."/>
            <person name="Haeckl F.J.F.P.J."/>
            <person name="Gunesch A.P."/>
            <person name="Birkelbach J."/>
            <person name="Nuebel U."/>
            <person name="Pietschmann T."/>
            <person name="Bach T."/>
            <person name="Mueller R."/>
        </authorList>
    </citation>
    <scope>NUCLEOTIDE SEQUENCE [LARGE SCALE GENOMIC DNA]</scope>
    <source>
        <strain evidence="4 5">MSr11954</strain>
    </source>
</reference>
<protein>
    <submittedName>
        <fullName evidence="4">SDR family oxidoreductase</fullName>
    </submittedName>
</protein>
<dbReference type="Proteomes" id="UP001370348">
    <property type="component" value="Chromosome"/>
</dbReference>
<evidence type="ECO:0000256" key="1">
    <source>
        <dbReference type="ARBA" id="ARBA00006484"/>
    </source>
</evidence>
<dbReference type="InterPro" id="IPR020904">
    <property type="entry name" value="Sc_DH/Rdtase_CS"/>
</dbReference>
<organism evidence="4 5">
    <name type="scientific">Pendulispora albinea</name>
    <dbReference type="NCBI Taxonomy" id="2741071"/>
    <lineage>
        <taxon>Bacteria</taxon>
        <taxon>Pseudomonadati</taxon>
        <taxon>Myxococcota</taxon>
        <taxon>Myxococcia</taxon>
        <taxon>Myxococcales</taxon>
        <taxon>Sorangiineae</taxon>
        <taxon>Pendulisporaceae</taxon>
        <taxon>Pendulispora</taxon>
    </lineage>
</organism>
<dbReference type="PROSITE" id="PS00061">
    <property type="entry name" value="ADH_SHORT"/>
    <property type="match status" value="1"/>
</dbReference>
<dbReference type="CDD" id="cd05233">
    <property type="entry name" value="SDR_c"/>
    <property type="match status" value="1"/>
</dbReference>
<proteinExistence type="inferred from homology"/>
<name>A0ABZ2LRL2_9BACT</name>
<evidence type="ECO:0000313" key="4">
    <source>
        <dbReference type="EMBL" id="WXB11805.1"/>
    </source>
</evidence>